<dbReference type="InterPro" id="IPR009784">
    <property type="entry name" value="DUF1349"/>
</dbReference>
<dbReference type="Gene3D" id="2.60.120.200">
    <property type="match status" value="1"/>
</dbReference>
<gene>
    <name evidence="6" type="ORF">HFQ381_LOCUS11312</name>
</gene>
<dbReference type="GO" id="GO:0045056">
    <property type="term" value="P:transcytosis"/>
    <property type="evidence" value="ECO:0007669"/>
    <property type="project" value="TreeGrafter"/>
</dbReference>
<protein>
    <recommendedName>
        <fullName evidence="5">Vesicle tethering protein Uso1/P115-like head domain-containing protein</fullName>
    </recommendedName>
</protein>
<proteinExistence type="predicted"/>
<reference evidence="6" key="1">
    <citation type="submission" date="2021-02" db="EMBL/GenBank/DDBJ databases">
        <authorList>
            <person name="Nowell W R."/>
        </authorList>
    </citation>
    <scope>NUCLEOTIDE SEQUENCE</scope>
</reference>
<dbReference type="GO" id="GO:0048280">
    <property type="term" value="P:vesicle fusion with Golgi apparatus"/>
    <property type="evidence" value="ECO:0007669"/>
    <property type="project" value="InterPro"/>
</dbReference>
<dbReference type="EMBL" id="CAJOBO010000648">
    <property type="protein sequence ID" value="CAF4265148.1"/>
    <property type="molecule type" value="Genomic_DNA"/>
</dbReference>
<sequence length="1126" mass="127948">MQEIILFSALLSEMTFTWYNEPKKWSVNQTTINVHTDKNTDFWRKTHYGFERDSGHFYYHSLPGDQSFTATVNVRGKYNTLYDQGGLMLRTDENNWIKCGVEYVDGQQFASVVVTVNGWSDWSVVPINAPEILKLRTRREKEAVHIDFAEGEDGDFQMMRLAYLPITKRSNAILVGIMCASPNNATQGFDISFEDLNITIDHYKNGSKMAFWRAGSLFSSSTSATTTNNNTIAQETIDRLCDRLQSATRSEDRRDAVRGLKGLSKKCKLEVGTQSMNLLANTLQGDRTDLDLIQLALETLANVVTYETGNDDEQANLPQDITVQFTELYIKDKAHVHAALELIEETDFNIRRSAIRFLTALLTNCTKELQDIILESGPMGVSKLVDLLQDEREVIRNDALLLLQILTRYNTNIQKIVAFENGFERLFEILASEGGSDGLVTVEDCLSVLLNLLQNNVSNQSYFREGSYIRRLVDFFELGSIGEKRWSAQKVTNVHLLLQTIRILVSPTNSHQNILACQRTVSQCGLLHRLCVMLTLTTIPADVLAETINTIGDAVRGNAENQQFLGSVMNTTGEIQQPVLFNLLYTMVAGEKQSFPLRISILYCLQCYLYKNDLGKSLIVQTLLPQTENVANQYTLGHLLIIGYLSKDNVASWCSGIALAHLIADNQQFKEAILKVVLAVDQAQAGAKTLMEISTDLLENSSSSFHTRVAVLIFLCTWLSNCSLAVQAFLSIQNSISYLISQICGQLVADDREILIQSLCSFALGLCLVFNNNQIPSYTTESLERLINKRIGIDLFQEKLETLSKSEYYSKTLQKPQLKLSKTNDMILDYEFARLYKALEGSITRMLTSRQMNSTENSLIGPLSTNLYEQQTSTMMAHYHDLIRKQDQQINSYKQQEKQFIDESQIYKKKMLDLEQNLQEVKDQYSLLKLSTKQGPDTHNELATICEQQRRELEYLRNFVAQHQQHYNSTQPIENGIEHLNLNNTENHDMQNHRKLQTGERAALTARITELQEKVNAFEDRYATQNDEIARLQLENGVLQEKITNEKRKVSILEGVESQMHGLIDDKARCDSEYQKLNSVYQQNLNEQNDLLVLCSTYEDHLTNCRNIIQSAGLTVPKFLLDLDNN</sequence>
<name>A0A820FLJ1_9BILA</name>
<dbReference type="GO" id="GO:0048211">
    <property type="term" value="P:Golgi vesicle docking"/>
    <property type="evidence" value="ECO:0007669"/>
    <property type="project" value="TreeGrafter"/>
</dbReference>
<organism evidence="6 7">
    <name type="scientific">Rotaria socialis</name>
    <dbReference type="NCBI Taxonomy" id="392032"/>
    <lineage>
        <taxon>Eukaryota</taxon>
        <taxon>Metazoa</taxon>
        <taxon>Spiralia</taxon>
        <taxon>Gnathifera</taxon>
        <taxon>Rotifera</taxon>
        <taxon>Eurotatoria</taxon>
        <taxon>Bdelloidea</taxon>
        <taxon>Philodinida</taxon>
        <taxon>Philodinidae</taxon>
        <taxon>Rotaria</taxon>
    </lineage>
</organism>
<evidence type="ECO:0000256" key="2">
    <source>
        <dbReference type="ARBA" id="ARBA00023034"/>
    </source>
</evidence>
<evidence type="ECO:0000313" key="7">
    <source>
        <dbReference type="Proteomes" id="UP000663851"/>
    </source>
</evidence>
<dbReference type="GO" id="GO:0000139">
    <property type="term" value="C:Golgi membrane"/>
    <property type="evidence" value="ECO:0007669"/>
    <property type="project" value="InterPro"/>
</dbReference>
<dbReference type="InterPro" id="IPR006953">
    <property type="entry name" value="Vesicle_Uso1_P115_head"/>
</dbReference>
<dbReference type="Gene3D" id="1.25.10.10">
    <property type="entry name" value="Leucine-rich Repeat Variant"/>
    <property type="match status" value="1"/>
</dbReference>
<dbReference type="GO" id="GO:0012507">
    <property type="term" value="C:ER to Golgi transport vesicle membrane"/>
    <property type="evidence" value="ECO:0007669"/>
    <property type="project" value="TreeGrafter"/>
</dbReference>
<evidence type="ECO:0000256" key="3">
    <source>
        <dbReference type="ARBA" id="ARBA00023054"/>
    </source>
</evidence>
<evidence type="ECO:0000256" key="4">
    <source>
        <dbReference type="SAM" id="Coils"/>
    </source>
</evidence>
<dbReference type="AlphaFoldDB" id="A0A820FLJ1"/>
<dbReference type="InterPro" id="IPR011989">
    <property type="entry name" value="ARM-like"/>
</dbReference>
<dbReference type="GO" id="GO:0006888">
    <property type="term" value="P:endoplasmic reticulum to Golgi vesicle-mediated transport"/>
    <property type="evidence" value="ECO:0007669"/>
    <property type="project" value="TreeGrafter"/>
</dbReference>
<dbReference type="GO" id="GO:0005783">
    <property type="term" value="C:endoplasmic reticulum"/>
    <property type="evidence" value="ECO:0007669"/>
    <property type="project" value="TreeGrafter"/>
</dbReference>
<dbReference type="Pfam" id="PF04869">
    <property type="entry name" value="Uso1_p115_head"/>
    <property type="match status" value="1"/>
</dbReference>
<dbReference type="PANTHER" id="PTHR10013">
    <property type="entry name" value="GENERAL VESICULAR TRANSPORT FACTOR P115"/>
    <property type="match status" value="1"/>
</dbReference>
<dbReference type="Pfam" id="PF18770">
    <property type="entry name" value="Arm_vescicular"/>
    <property type="match status" value="1"/>
</dbReference>
<comment type="caution">
    <text evidence="6">The sequence shown here is derived from an EMBL/GenBank/DDBJ whole genome shotgun (WGS) entry which is preliminary data.</text>
</comment>
<feature type="domain" description="Vesicle tethering protein Uso1/P115-like head" evidence="5">
    <location>
        <begin position="575"/>
        <end position="846"/>
    </location>
</feature>
<evidence type="ECO:0000259" key="5">
    <source>
        <dbReference type="Pfam" id="PF04869"/>
    </source>
</evidence>
<comment type="subcellular location">
    <subcellularLocation>
        <location evidence="1">Golgi apparatus</location>
    </subcellularLocation>
</comment>
<feature type="coiled-coil region" evidence="4">
    <location>
        <begin position="1001"/>
        <end position="1049"/>
    </location>
</feature>
<keyword evidence="3 4" id="KW-0175">Coiled coil</keyword>
<dbReference type="InterPro" id="IPR041209">
    <property type="entry name" value="P115_Arm_rpt"/>
</dbReference>
<dbReference type="GO" id="GO:0006886">
    <property type="term" value="P:intracellular protein transport"/>
    <property type="evidence" value="ECO:0007669"/>
    <property type="project" value="InterPro"/>
</dbReference>
<dbReference type="SUPFAM" id="SSF48371">
    <property type="entry name" value="ARM repeat"/>
    <property type="match status" value="1"/>
</dbReference>
<feature type="coiled-coil region" evidence="4">
    <location>
        <begin position="883"/>
        <end position="931"/>
    </location>
</feature>
<dbReference type="InterPro" id="IPR024095">
    <property type="entry name" value="Vesicle_P115"/>
</dbReference>
<evidence type="ECO:0000256" key="1">
    <source>
        <dbReference type="ARBA" id="ARBA00004555"/>
    </source>
</evidence>
<evidence type="ECO:0000313" key="6">
    <source>
        <dbReference type="EMBL" id="CAF4265148.1"/>
    </source>
</evidence>
<dbReference type="SUPFAM" id="SSF49899">
    <property type="entry name" value="Concanavalin A-like lectins/glucanases"/>
    <property type="match status" value="1"/>
</dbReference>
<accession>A0A820FLJ1</accession>
<dbReference type="Pfam" id="PF07081">
    <property type="entry name" value="DUF1349"/>
    <property type="match status" value="1"/>
</dbReference>
<dbReference type="InterPro" id="IPR016024">
    <property type="entry name" value="ARM-type_fold"/>
</dbReference>
<keyword evidence="2" id="KW-0333">Golgi apparatus</keyword>
<dbReference type="Proteomes" id="UP000663851">
    <property type="component" value="Unassembled WGS sequence"/>
</dbReference>
<dbReference type="InterPro" id="IPR013320">
    <property type="entry name" value="ConA-like_dom_sf"/>
</dbReference>
<dbReference type="PANTHER" id="PTHR10013:SF0">
    <property type="entry name" value="GENERAL VESICULAR TRANSPORT FACTOR P115"/>
    <property type="match status" value="1"/>
</dbReference>
<dbReference type="GO" id="GO:0005795">
    <property type="term" value="C:Golgi stack"/>
    <property type="evidence" value="ECO:0007669"/>
    <property type="project" value="TreeGrafter"/>
</dbReference>